<name>A0A7H8VAG2_STRSA</name>
<dbReference type="Proteomes" id="UP000509410">
    <property type="component" value="Chromosome"/>
</dbReference>
<evidence type="ECO:0000313" key="2">
    <source>
        <dbReference type="Proteomes" id="UP000509410"/>
    </source>
</evidence>
<dbReference type="EMBL" id="CP040556">
    <property type="protein sequence ID" value="QLB53138.1"/>
    <property type="molecule type" value="Genomic_DNA"/>
</dbReference>
<reference evidence="1 2" key="1">
    <citation type="submission" date="2019-05" db="EMBL/GenBank/DDBJ databases">
        <title>The organization of the Streptococcus sanguinis genomes.</title>
        <authorList>
            <person name="Wu C.H."/>
            <person name="Chen Y.Y.M."/>
            <person name="Wang H.Y."/>
        </authorList>
    </citation>
    <scope>NUCLEOTIDE SEQUENCE [LARGE SCALE GENOMIC DNA]</scope>
    <source>
        <strain evidence="1 2">CGMH010</strain>
    </source>
</reference>
<organism evidence="1 2">
    <name type="scientific">Streptococcus sanguinis</name>
    <dbReference type="NCBI Taxonomy" id="1305"/>
    <lineage>
        <taxon>Bacteria</taxon>
        <taxon>Bacillati</taxon>
        <taxon>Bacillota</taxon>
        <taxon>Bacilli</taxon>
        <taxon>Lactobacillales</taxon>
        <taxon>Streptococcaceae</taxon>
        <taxon>Streptococcus</taxon>
    </lineage>
</organism>
<dbReference type="Pfam" id="PF13780">
    <property type="entry name" value="DUF4176"/>
    <property type="match status" value="1"/>
</dbReference>
<dbReference type="AlphaFoldDB" id="A0A7H8VAG2"/>
<protein>
    <submittedName>
        <fullName evidence="1">DUF4176 domain-containing protein</fullName>
    </submittedName>
</protein>
<proteinExistence type="predicted"/>
<gene>
    <name evidence="1" type="ORF">FFV08_11475</name>
</gene>
<sequence length="109" mass="12437">MKTNKLLTLGSVVYLEGGAIPVMIVLRHPIFSIKEELCYFDYAGVNQLIGLEPEKITYFNHEDISEVVFEGYASENEERIQKGLSEWIKEHPEIPKADVDKINLALNDK</sequence>
<evidence type="ECO:0000313" key="1">
    <source>
        <dbReference type="EMBL" id="QLB53138.1"/>
    </source>
</evidence>
<accession>A0A7H8VAG2</accession>
<dbReference type="InterPro" id="IPR025233">
    <property type="entry name" value="DUF4176"/>
</dbReference>